<protein>
    <recommendedName>
        <fullName evidence="3">Dynein assembly factor 1, axonemal homolog</fullName>
    </recommendedName>
</protein>
<evidence type="ECO:0000313" key="2">
    <source>
        <dbReference type="Proteomes" id="UP000008144"/>
    </source>
</evidence>
<dbReference type="PROSITE" id="PS51450">
    <property type="entry name" value="LRR"/>
    <property type="match status" value="2"/>
</dbReference>
<organism evidence="1 2">
    <name type="scientific">Ciona intestinalis</name>
    <name type="common">Transparent sea squirt</name>
    <name type="synonym">Ascidia intestinalis</name>
    <dbReference type="NCBI Taxonomy" id="7719"/>
    <lineage>
        <taxon>Eukaryota</taxon>
        <taxon>Metazoa</taxon>
        <taxon>Chordata</taxon>
        <taxon>Tunicata</taxon>
        <taxon>Ascidiacea</taxon>
        <taxon>Phlebobranchia</taxon>
        <taxon>Cionidae</taxon>
        <taxon>Ciona</taxon>
    </lineage>
</organism>
<dbReference type="Pfam" id="PF13855">
    <property type="entry name" value="LRR_8"/>
    <property type="match status" value="1"/>
</dbReference>
<dbReference type="SMART" id="SM00365">
    <property type="entry name" value="LRR_SD22"/>
    <property type="match status" value="2"/>
</dbReference>
<proteinExistence type="predicted"/>
<dbReference type="InterPro" id="IPR001611">
    <property type="entry name" value="Leu-rich_rpt"/>
</dbReference>
<reference evidence="1" key="3">
    <citation type="submission" date="2025-09" db="UniProtKB">
        <authorList>
            <consortium name="Ensembl"/>
        </authorList>
    </citation>
    <scope>IDENTIFICATION</scope>
</reference>
<dbReference type="HOGENOM" id="CLU_1269418_0_0_1"/>
<evidence type="ECO:0000313" key="1">
    <source>
        <dbReference type="Ensembl" id="ENSCINP00000032871.1"/>
    </source>
</evidence>
<keyword evidence="2" id="KW-1185">Reference proteome</keyword>
<dbReference type="PANTHER" id="PTHR22708:SF0">
    <property type="entry name" value="LEUCINE-RICH REPEAT-CONTAINING PROTEIN 56"/>
    <property type="match status" value="1"/>
</dbReference>
<sequence>MQLKLSHSNIPSVRDIGTSLTNLSVLWMSRCGLCDVNGITSLQSLQELYVAYNNIDDISPVSFLDSLEVLDLEGNMISSVEQIDYLSMMSSLNTLTLTGNLIVKTYKQQSDTNSSFRQFVIGKIPTIKQLDDKGVDSDKDHSHYRPETAAYLNSQEDVDIVTAAIKEGVVLEIDNESTVRDSSSIPMPSLHCQNNVKSSNKELLPLTFSLTPKLTLAR</sequence>
<dbReference type="STRING" id="7719.ENSCINP00000032871"/>
<dbReference type="PANTHER" id="PTHR22708">
    <property type="entry name" value="LEUCINE-RICH REPEAT-CONTAINING PROTEIN 56"/>
    <property type="match status" value="1"/>
</dbReference>
<dbReference type="Ensembl" id="ENSCINT00000032744.1">
    <property type="protein sequence ID" value="ENSCINP00000032871.1"/>
    <property type="gene ID" value="ENSCING00000024418.1"/>
</dbReference>
<dbReference type="SUPFAM" id="SSF52058">
    <property type="entry name" value="L domain-like"/>
    <property type="match status" value="1"/>
</dbReference>
<dbReference type="Proteomes" id="UP000008144">
    <property type="component" value="Unassembled WGS sequence"/>
</dbReference>
<dbReference type="AlphaFoldDB" id="H2XT87"/>
<dbReference type="InParanoid" id="H2XT87"/>
<reference evidence="1" key="2">
    <citation type="submission" date="2025-08" db="UniProtKB">
        <authorList>
            <consortium name="Ensembl"/>
        </authorList>
    </citation>
    <scope>IDENTIFICATION</scope>
</reference>
<evidence type="ECO:0008006" key="3">
    <source>
        <dbReference type="Google" id="ProtNLM"/>
    </source>
</evidence>
<reference evidence="2" key="1">
    <citation type="journal article" date="2002" name="Science">
        <title>The draft genome of Ciona intestinalis: insights into chordate and vertebrate origins.</title>
        <authorList>
            <person name="Dehal P."/>
            <person name="Satou Y."/>
            <person name="Campbell R.K."/>
            <person name="Chapman J."/>
            <person name="Degnan B."/>
            <person name="De Tomaso A."/>
            <person name="Davidson B."/>
            <person name="Di Gregorio A."/>
            <person name="Gelpke M."/>
            <person name="Goodstein D.M."/>
            <person name="Harafuji N."/>
            <person name="Hastings K.E."/>
            <person name="Ho I."/>
            <person name="Hotta K."/>
            <person name="Huang W."/>
            <person name="Kawashima T."/>
            <person name="Lemaire P."/>
            <person name="Martinez D."/>
            <person name="Meinertzhagen I.A."/>
            <person name="Necula S."/>
            <person name="Nonaka M."/>
            <person name="Putnam N."/>
            <person name="Rash S."/>
            <person name="Saiga H."/>
            <person name="Satake M."/>
            <person name="Terry A."/>
            <person name="Yamada L."/>
            <person name="Wang H.G."/>
            <person name="Awazu S."/>
            <person name="Azumi K."/>
            <person name="Boore J."/>
            <person name="Branno M."/>
            <person name="Chin-Bow S."/>
            <person name="DeSantis R."/>
            <person name="Doyle S."/>
            <person name="Francino P."/>
            <person name="Keys D.N."/>
            <person name="Haga S."/>
            <person name="Hayashi H."/>
            <person name="Hino K."/>
            <person name="Imai K.S."/>
            <person name="Inaba K."/>
            <person name="Kano S."/>
            <person name="Kobayashi K."/>
            <person name="Kobayashi M."/>
            <person name="Lee B.I."/>
            <person name="Makabe K.W."/>
            <person name="Manohar C."/>
            <person name="Matassi G."/>
            <person name="Medina M."/>
            <person name="Mochizuki Y."/>
            <person name="Mount S."/>
            <person name="Morishita T."/>
            <person name="Miura S."/>
            <person name="Nakayama A."/>
            <person name="Nishizaka S."/>
            <person name="Nomoto H."/>
            <person name="Ohta F."/>
            <person name="Oishi K."/>
            <person name="Rigoutsos I."/>
            <person name="Sano M."/>
            <person name="Sasaki A."/>
            <person name="Sasakura Y."/>
            <person name="Shoguchi E."/>
            <person name="Shin-i T."/>
            <person name="Spagnuolo A."/>
            <person name="Stainier D."/>
            <person name="Suzuki M.M."/>
            <person name="Tassy O."/>
            <person name="Takatori N."/>
            <person name="Tokuoka M."/>
            <person name="Yagi K."/>
            <person name="Yoshizaki F."/>
            <person name="Wada S."/>
            <person name="Zhang C."/>
            <person name="Hyatt P.D."/>
            <person name="Larimer F."/>
            <person name="Detter C."/>
            <person name="Doggett N."/>
            <person name="Glavina T."/>
            <person name="Hawkins T."/>
            <person name="Richardson P."/>
            <person name="Lucas S."/>
            <person name="Kohara Y."/>
            <person name="Levine M."/>
            <person name="Satoh N."/>
            <person name="Rokhsar D.S."/>
        </authorList>
    </citation>
    <scope>NUCLEOTIDE SEQUENCE [LARGE SCALE GENOMIC DNA]</scope>
</reference>
<accession>H2XT87</accession>
<dbReference type="InterPro" id="IPR040091">
    <property type="entry name" value="LRRC56"/>
</dbReference>
<name>H2XT87_CIOIN</name>
<dbReference type="Gene3D" id="3.80.10.10">
    <property type="entry name" value="Ribonuclease Inhibitor"/>
    <property type="match status" value="1"/>
</dbReference>
<dbReference type="GeneTree" id="ENSGT00390000001545"/>
<dbReference type="InterPro" id="IPR032675">
    <property type="entry name" value="LRR_dom_sf"/>
</dbReference>